<gene>
    <name evidence="4" type="primary">LOC122133450</name>
</gene>
<dbReference type="AlphaFoldDB" id="A0A8M1KSJ1"/>
<evidence type="ECO:0000313" key="3">
    <source>
        <dbReference type="Proteomes" id="UP000515152"/>
    </source>
</evidence>
<dbReference type="GO" id="GO:0030286">
    <property type="term" value="C:dynein complex"/>
    <property type="evidence" value="ECO:0007669"/>
    <property type="project" value="InterPro"/>
</dbReference>
<dbReference type="GeneID" id="122133450"/>
<dbReference type="Pfam" id="PF18199">
    <property type="entry name" value="Dynein_C"/>
    <property type="match status" value="1"/>
</dbReference>
<dbReference type="InterPro" id="IPR041228">
    <property type="entry name" value="Dynein_C"/>
</dbReference>
<keyword evidence="3" id="KW-1185">Reference proteome</keyword>
<dbReference type="GO" id="GO:0051959">
    <property type="term" value="F:dynein light intermediate chain binding"/>
    <property type="evidence" value="ECO:0007669"/>
    <property type="project" value="InterPro"/>
</dbReference>
<feature type="compositionally biased region" description="Basic and acidic residues" evidence="1">
    <location>
        <begin position="11"/>
        <end position="24"/>
    </location>
</feature>
<organism evidence="3 4">
    <name type="scientific">Clupea harengus</name>
    <name type="common">Atlantic herring</name>
    <dbReference type="NCBI Taxonomy" id="7950"/>
    <lineage>
        <taxon>Eukaryota</taxon>
        <taxon>Metazoa</taxon>
        <taxon>Chordata</taxon>
        <taxon>Craniata</taxon>
        <taxon>Vertebrata</taxon>
        <taxon>Euteleostomi</taxon>
        <taxon>Actinopterygii</taxon>
        <taxon>Neopterygii</taxon>
        <taxon>Teleostei</taxon>
        <taxon>Clupei</taxon>
        <taxon>Clupeiformes</taxon>
        <taxon>Clupeoidei</taxon>
        <taxon>Clupeidae</taxon>
        <taxon>Clupea</taxon>
    </lineage>
</organism>
<evidence type="ECO:0000259" key="2">
    <source>
        <dbReference type="Pfam" id="PF18199"/>
    </source>
</evidence>
<dbReference type="RefSeq" id="XP_042565605.1">
    <property type="nucleotide sequence ID" value="XM_042709671.1"/>
</dbReference>
<dbReference type="PANTHER" id="PTHR22878:SF69">
    <property type="entry name" value="DYNEIN HEAVY CHAIN"/>
    <property type="match status" value="1"/>
</dbReference>
<accession>A0A8M1KSJ1</accession>
<reference evidence="4" key="1">
    <citation type="submission" date="2025-08" db="UniProtKB">
        <authorList>
            <consortium name="RefSeq"/>
        </authorList>
    </citation>
    <scope>IDENTIFICATION</scope>
</reference>
<feature type="domain" description="Dynein heavy chain C-terminal" evidence="2">
    <location>
        <begin position="15"/>
        <end position="84"/>
    </location>
</feature>
<sequence length="88" mass="9867">MPEIHFLPCQRPDDTPPHRPKPGEQLRAASEGELFSYECPLYCTSKRTGNLFSTGLSSNFITAMSLPTSLPPVHWVFRGTAMLCQQDE</sequence>
<dbReference type="KEGG" id="char:122133450"/>
<dbReference type="GO" id="GO:0045505">
    <property type="term" value="F:dynein intermediate chain binding"/>
    <property type="evidence" value="ECO:0007669"/>
    <property type="project" value="InterPro"/>
</dbReference>
<protein>
    <submittedName>
        <fullName evidence="4">Dynein axonemal heavy chain 12-like</fullName>
    </submittedName>
</protein>
<proteinExistence type="predicted"/>
<evidence type="ECO:0000256" key="1">
    <source>
        <dbReference type="SAM" id="MobiDB-lite"/>
    </source>
</evidence>
<dbReference type="PANTHER" id="PTHR22878">
    <property type="entry name" value="DYNEIN HEAVY CHAIN 6, AXONEMAL-LIKE-RELATED"/>
    <property type="match status" value="1"/>
</dbReference>
<dbReference type="Proteomes" id="UP000515152">
    <property type="component" value="Chromosome 14"/>
</dbReference>
<dbReference type="InterPro" id="IPR026983">
    <property type="entry name" value="DHC"/>
</dbReference>
<evidence type="ECO:0000313" key="4">
    <source>
        <dbReference type="RefSeq" id="XP_042565605.1"/>
    </source>
</evidence>
<dbReference type="GO" id="GO:0007018">
    <property type="term" value="P:microtubule-based movement"/>
    <property type="evidence" value="ECO:0007669"/>
    <property type="project" value="InterPro"/>
</dbReference>
<dbReference type="OrthoDB" id="10251809at2759"/>
<feature type="region of interest" description="Disordered" evidence="1">
    <location>
        <begin position="1"/>
        <end position="25"/>
    </location>
</feature>
<name>A0A8M1KSJ1_CLUHA</name>